<evidence type="ECO:0000313" key="2">
    <source>
        <dbReference type="Proteomes" id="UP001419084"/>
    </source>
</evidence>
<evidence type="ECO:0000313" key="1">
    <source>
        <dbReference type="EMBL" id="GLB33111.1"/>
    </source>
</evidence>
<proteinExistence type="predicted"/>
<sequence length="70" mass="7838">MAVTGDKRYLIYVPYTTRIVLDKELKGYSGKAVDLITGRTSRIRLASEAGKTSVSMHNFKGDGLIILERY</sequence>
<dbReference type="EMBL" id="BRPJ01000103">
    <property type="protein sequence ID" value="GLB33111.1"/>
    <property type="molecule type" value="Genomic_DNA"/>
</dbReference>
<accession>A0ABQ5ME52</accession>
<name>A0ABQ5ME52_9FIRM</name>
<gene>
    <name evidence="1" type="ORF">LAD12857_50340</name>
</gene>
<comment type="caution">
    <text evidence="1">The sequence shown here is derived from an EMBL/GenBank/DDBJ whole genome shotgun (WGS) entry which is preliminary data.</text>
</comment>
<dbReference type="Proteomes" id="UP001419084">
    <property type="component" value="Unassembled WGS sequence"/>
</dbReference>
<organism evidence="1 2">
    <name type="scientific">Lacrimispora amygdalina</name>
    <dbReference type="NCBI Taxonomy" id="253257"/>
    <lineage>
        <taxon>Bacteria</taxon>
        <taxon>Bacillati</taxon>
        <taxon>Bacillota</taxon>
        <taxon>Clostridia</taxon>
        <taxon>Lachnospirales</taxon>
        <taxon>Lachnospiraceae</taxon>
        <taxon>Lacrimispora</taxon>
    </lineage>
</organism>
<protein>
    <submittedName>
        <fullName evidence="1">Uncharacterized protein</fullName>
    </submittedName>
</protein>
<keyword evidence="2" id="KW-1185">Reference proteome</keyword>
<reference evidence="1 2" key="1">
    <citation type="journal article" date="2024" name="Int. J. Syst. Evol. Microbiol.">
        <title>Lacrimispora brassicae sp. nov. isolated from fermented cabbage, and proposal of Clostridium indicum Gundawar et al. 2019 and Clostridium methoxybenzovorans Mechichi et al. 1999 as heterotypic synonyms of Lacrimispora amygdalina (Parshina et al. 2003) Haas and Blanchard 2020 and Lacrimispora indolis (McClung and McCoy 1957) Haas and Blanchard 2020, respectively.</title>
        <authorList>
            <person name="Kobayashi H."/>
            <person name="Tanizawa Y."/>
            <person name="Sakamoto M."/>
            <person name="Ohkuma M."/>
            <person name="Tohno M."/>
        </authorList>
    </citation>
    <scope>NUCLEOTIDE SEQUENCE [LARGE SCALE GENOMIC DNA]</scope>
    <source>
        <strain evidence="1 2">DSM 12857</strain>
    </source>
</reference>
<dbReference type="RefSeq" id="WP_288827051.1">
    <property type="nucleotide sequence ID" value="NZ_BRPJ01000103.1"/>
</dbReference>